<dbReference type="InterPro" id="IPR022703">
    <property type="entry name" value="DUF3533"/>
</dbReference>
<dbReference type="AlphaFoldDB" id="A0A814K1L2"/>
<feature type="transmembrane region" description="Helical" evidence="2">
    <location>
        <begin position="399"/>
        <end position="419"/>
    </location>
</feature>
<organism evidence="4 7">
    <name type="scientific">Adineta ricciae</name>
    <name type="common">Rotifer</name>
    <dbReference type="NCBI Taxonomy" id="249248"/>
    <lineage>
        <taxon>Eukaryota</taxon>
        <taxon>Metazoa</taxon>
        <taxon>Spiralia</taxon>
        <taxon>Gnathifera</taxon>
        <taxon>Rotifera</taxon>
        <taxon>Eurotatoria</taxon>
        <taxon>Bdelloidea</taxon>
        <taxon>Adinetida</taxon>
        <taxon>Adinetidae</taxon>
        <taxon>Adineta</taxon>
    </lineage>
</organism>
<comment type="caution">
    <text evidence="4">The sequence shown here is derived from an EMBL/GenBank/DDBJ whole genome shotgun (WGS) entry which is preliminary data.</text>
</comment>
<keyword evidence="2" id="KW-0812">Transmembrane</keyword>
<feature type="transmembrane region" description="Helical" evidence="2">
    <location>
        <begin position="316"/>
        <end position="336"/>
    </location>
</feature>
<keyword evidence="6" id="KW-1185">Reference proteome</keyword>
<keyword evidence="2" id="KW-0472">Membrane</keyword>
<evidence type="ECO:0000313" key="5">
    <source>
        <dbReference type="EMBL" id="CAF1406820.1"/>
    </source>
</evidence>
<feature type="transmembrane region" description="Helical" evidence="2">
    <location>
        <begin position="36"/>
        <end position="56"/>
    </location>
</feature>
<dbReference type="Pfam" id="PF12051">
    <property type="entry name" value="DUF3533"/>
    <property type="match status" value="1"/>
</dbReference>
<dbReference type="PANTHER" id="PTHR34814">
    <property type="entry name" value="NITROSOGUANIDINE RESISTANCE PROTEIN SNG1"/>
    <property type="match status" value="1"/>
</dbReference>
<protein>
    <recommendedName>
        <fullName evidence="3">DUF3533 domain-containing protein</fullName>
    </recommendedName>
</protein>
<evidence type="ECO:0000259" key="3">
    <source>
        <dbReference type="Pfam" id="PF12051"/>
    </source>
</evidence>
<feature type="domain" description="DUF3533" evidence="3">
    <location>
        <begin position="42"/>
        <end position="406"/>
    </location>
</feature>
<dbReference type="InterPro" id="IPR053001">
    <property type="entry name" value="MNNG_permease-like"/>
</dbReference>
<evidence type="ECO:0000313" key="6">
    <source>
        <dbReference type="Proteomes" id="UP000663828"/>
    </source>
</evidence>
<dbReference type="GO" id="GO:0016020">
    <property type="term" value="C:membrane"/>
    <property type="evidence" value="ECO:0007669"/>
    <property type="project" value="TreeGrafter"/>
</dbReference>
<dbReference type="Proteomes" id="UP000663852">
    <property type="component" value="Unassembled WGS sequence"/>
</dbReference>
<feature type="region of interest" description="Disordered" evidence="1">
    <location>
        <begin position="430"/>
        <end position="452"/>
    </location>
</feature>
<evidence type="ECO:0000313" key="7">
    <source>
        <dbReference type="Proteomes" id="UP000663852"/>
    </source>
</evidence>
<gene>
    <name evidence="4" type="ORF">EDS130_LOCUS17156</name>
    <name evidence="5" type="ORF">XAT740_LOCUS34461</name>
</gene>
<feature type="transmembrane region" description="Helical" evidence="2">
    <location>
        <begin position="343"/>
        <end position="362"/>
    </location>
</feature>
<dbReference type="PANTHER" id="PTHR34814:SF2">
    <property type="entry name" value="DUF3533 DOMAIN-CONTAINING PROTEIN"/>
    <property type="match status" value="1"/>
</dbReference>
<evidence type="ECO:0000256" key="2">
    <source>
        <dbReference type="SAM" id="Phobius"/>
    </source>
</evidence>
<evidence type="ECO:0000256" key="1">
    <source>
        <dbReference type="SAM" id="MobiDB-lite"/>
    </source>
</evidence>
<accession>A0A814K1L2</accession>
<reference evidence="4" key="1">
    <citation type="submission" date="2021-02" db="EMBL/GenBank/DDBJ databases">
        <authorList>
            <person name="Nowell W R."/>
        </authorList>
    </citation>
    <scope>NUCLEOTIDE SEQUENCE</scope>
</reference>
<dbReference type="OrthoDB" id="2140105at2759"/>
<sequence>MLSRTLIRRPSITPSPRHLWSNDPETAKIRRSLIIYWIRSSVLFWILILLIALIYLGSGVNPLWHTTSLDVFVTNFDDGLAGSYFLSAFSNTPPGNQTLKWIFQQPSVLPAELDEQIEDGNAWASVYMNAGTSAHLTQVLQSILSGNATSLSYNPASAVTIVYDEGRNFNTINGYVLPPIKAAIAVASAQYAKYFQSQLSQYSNITLTNVITSILVASVTHSPISYTNQNLHPATPYAAILATSLGYLFLWLIMLALVGAITRLTQPLAGKIKIIDIVLIRIVNSIFNGLIISLIYSLCVLWFADFTSPVPFIRFWLFNWLATITFTVIIVLLIINLGALAQLVLQLFLIINLAAATTNVTIELQNKFYHIGYGLPLYHCFNAGRHLLFGSHTRLNVDIAVLFAYYFGATILTLITGIYRMRKQEQEILEKNRKENQKTNPGIAKKQTNKKT</sequence>
<keyword evidence="2" id="KW-1133">Transmembrane helix</keyword>
<dbReference type="Proteomes" id="UP000663828">
    <property type="component" value="Unassembled WGS sequence"/>
</dbReference>
<feature type="transmembrane region" description="Helical" evidence="2">
    <location>
        <begin position="237"/>
        <end position="261"/>
    </location>
</feature>
<feature type="transmembrane region" description="Helical" evidence="2">
    <location>
        <begin position="282"/>
        <end position="304"/>
    </location>
</feature>
<dbReference type="EMBL" id="CAJNOR010003368">
    <property type="protein sequence ID" value="CAF1406820.1"/>
    <property type="molecule type" value="Genomic_DNA"/>
</dbReference>
<proteinExistence type="predicted"/>
<evidence type="ECO:0000313" key="4">
    <source>
        <dbReference type="EMBL" id="CAF1045517.1"/>
    </source>
</evidence>
<name>A0A814K1L2_ADIRI</name>
<dbReference type="EMBL" id="CAJNOJ010000076">
    <property type="protein sequence ID" value="CAF1045517.1"/>
    <property type="molecule type" value="Genomic_DNA"/>
</dbReference>